<accession>A0AAV4PF20</accession>
<gene>
    <name evidence="1" type="ORF">CDAR_500611</name>
</gene>
<keyword evidence="2" id="KW-1185">Reference proteome</keyword>
<organism evidence="1 2">
    <name type="scientific">Caerostris darwini</name>
    <dbReference type="NCBI Taxonomy" id="1538125"/>
    <lineage>
        <taxon>Eukaryota</taxon>
        <taxon>Metazoa</taxon>
        <taxon>Ecdysozoa</taxon>
        <taxon>Arthropoda</taxon>
        <taxon>Chelicerata</taxon>
        <taxon>Arachnida</taxon>
        <taxon>Araneae</taxon>
        <taxon>Araneomorphae</taxon>
        <taxon>Entelegynae</taxon>
        <taxon>Araneoidea</taxon>
        <taxon>Araneidae</taxon>
        <taxon>Caerostris</taxon>
    </lineage>
</organism>
<dbReference type="AlphaFoldDB" id="A0AAV4PF20"/>
<name>A0AAV4PF20_9ARAC</name>
<reference evidence="1 2" key="1">
    <citation type="submission" date="2021-06" db="EMBL/GenBank/DDBJ databases">
        <title>Caerostris darwini draft genome.</title>
        <authorList>
            <person name="Kono N."/>
            <person name="Arakawa K."/>
        </authorList>
    </citation>
    <scope>NUCLEOTIDE SEQUENCE [LARGE SCALE GENOMIC DNA]</scope>
</reference>
<proteinExistence type="predicted"/>
<comment type="caution">
    <text evidence="1">The sequence shown here is derived from an EMBL/GenBank/DDBJ whole genome shotgun (WGS) entry which is preliminary data.</text>
</comment>
<sequence length="106" mass="12329">MTAFWINVALFQRMGSGGDCPLKSRKEEAHQSALFSLNRCQEEKKAAPNCFHYGRRAFLDSRQVNRYFLQNGLHESRTVWPLLLVLNRRYGVRDGFMNNTLSFISN</sequence>
<dbReference type="Proteomes" id="UP001054837">
    <property type="component" value="Unassembled WGS sequence"/>
</dbReference>
<evidence type="ECO:0000313" key="1">
    <source>
        <dbReference type="EMBL" id="GIX94499.1"/>
    </source>
</evidence>
<evidence type="ECO:0000313" key="2">
    <source>
        <dbReference type="Proteomes" id="UP001054837"/>
    </source>
</evidence>
<dbReference type="EMBL" id="BPLQ01002619">
    <property type="protein sequence ID" value="GIX94499.1"/>
    <property type="molecule type" value="Genomic_DNA"/>
</dbReference>
<protein>
    <submittedName>
        <fullName evidence="1">Uncharacterized protein</fullName>
    </submittedName>
</protein>